<dbReference type="InterPro" id="IPR037518">
    <property type="entry name" value="MPN"/>
</dbReference>
<evidence type="ECO:0000256" key="3">
    <source>
        <dbReference type="ARBA" id="ARBA00022723"/>
    </source>
</evidence>
<evidence type="ECO:0000256" key="5">
    <source>
        <dbReference type="ARBA" id="ARBA00022833"/>
    </source>
</evidence>
<keyword evidence="9" id="KW-1185">Reference proteome</keyword>
<dbReference type="RefSeq" id="WP_328239314.1">
    <property type="nucleotide sequence ID" value="NZ_JAROAS010000083.1"/>
</dbReference>
<dbReference type="Pfam" id="PF04002">
    <property type="entry name" value="RadC"/>
    <property type="match status" value="1"/>
</dbReference>
<keyword evidence="5" id="KW-0862">Zinc</keyword>
<keyword evidence="2" id="KW-0645">Protease</keyword>
<reference evidence="8 9" key="1">
    <citation type="submission" date="2023-03" db="EMBL/GenBank/DDBJ databases">
        <title>Bacillus Genome Sequencing.</title>
        <authorList>
            <person name="Dunlap C."/>
        </authorList>
    </citation>
    <scope>NUCLEOTIDE SEQUENCE [LARGE SCALE GENOMIC DNA]</scope>
    <source>
        <strain evidence="8 9">B-4107</strain>
    </source>
</reference>
<dbReference type="PANTHER" id="PTHR30471">
    <property type="entry name" value="DNA REPAIR PROTEIN RADC"/>
    <property type="match status" value="1"/>
</dbReference>
<accession>A0ABU6NTL8</accession>
<comment type="caution">
    <text evidence="8">The sequence shown here is derived from an EMBL/GenBank/DDBJ whole genome shotgun (WGS) entry which is preliminary data.</text>
</comment>
<dbReference type="Gene3D" id="3.40.140.10">
    <property type="entry name" value="Cytidine Deaminase, domain 2"/>
    <property type="match status" value="1"/>
</dbReference>
<comment type="similarity">
    <text evidence="1">Belongs to the UPF0758 family.</text>
</comment>
<keyword evidence="3" id="KW-0479">Metal-binding</keyword>
<name>A0ABU6NTL8_9BACI</name>
<dbReference type="InterPro" id="IPR025657">
    <property type="entry name" value="RadC_JAB"/>
</dbReference>
<evidence type="ECO:0000259" key="7">
    <source>
        <dbReference type="PROSITE" id="PS50249"/>
    </source>
</evidence>
<dbReference type="InterPro" id="IPR001405">
    <property type="entry name" value="UPF0758"/>
</dbReference>
<gene>
    <name evidence="8" type="ORF">P5F74_21795</name>
</gene>
<dbReference type="PANTHER" id="PTHR30471:SF3">
    <property type="entry name" value="UPF0758 PROTEIN YEES-RELATED"/>
    <property type="match status" value="1"/>
</dbReference>
<dbReference type="EMBL" id="JAROAS010000083">
    <property type="protein sequence ID" value="MED4130748.1"/>
    <property type="molecule type" value="Genomic_DNA"/>
</dbReference>
<dbReference type="CDD" id="cd08071">
    <property type="entry name" value="MPN_DUF2466"/>
    <property type="match status" value="1"/>
</dbReference>
<dbReference type="InterPro" id="IPR020891">
    <property type="entry name" value="UPF0758_CS"/>
</dbReference>
<keyword evidence="4" id="KW-0378">Hydrolase</keyword>
<evidence type="ECO:0000313" key="9">
    <source>
        <dbReference type="Proteomes" id="UP001341820"/>
    </source>
</evidence>
<keyword evidence="6" id="KW-0482">Metalloprotease</keyword>
<feature type="domain" description="MPN" evidence="7">
    <location>
        <begin position="28"/>
        <end position="150"/>
    </location>
</feature>
<evidence type="ECO:0000256" key="4">
    <source>
        <dbReference type="ARBA" id="ARBA00022801"/>
    </source>
</evidence>
<evidence type="ECO:0000313" key="8">
    <source>
        <dbReference type="EMBL" id="MED4130748.1"/>
    </source>
</evidence>
<evidence type="ECO:0000256" key="2">
    <source>
        <dbReference type="ARBA" id="ARBA00022670"/>
    </source>
</evidence>
<evidence type="ECO:0000256" key="1">
    <source>
        <dbReference type="ARBA" id="ARBA00010243"/>
    </source>
</evidence>
<evidence type="ECO:0000256" key="6">
    <source>
        <dbReference type="ARBA" id="ARBA00023049"/>
    </source>
</evidence>
<protein>
    <submittedName>
        <fullName evidence="8">JAB domain-containing protein</fullName>
    </submittedName>
</protein>
<sequence>MYKEELSLNFVSIKLVKEEMLAINRPKVLGSPKDVYKALKGIYEGADREKLIVMSLDSKNNVNSINLCHVGTVNSSVIHIREILKPVILSNGVSFIVAHNHPSGDIEPSKEDLAVTKRLKQLADIFGIRFLDHLIIGDDSFLSLNDKGYMR</sequence>
<dbReference type="Proteomes" id="UP001341820">
    <property type="component" value="Unassembled WGS sequence"/>
</dbReference>
<dbReference type="PROSITE" id="PS50249">
    <property type="entry name" value="MPN"/>
    <property type="match status" value="1"/>
</dbReference>
<organism evidence="8 9">
    <name type="scientific">Shouchella miscanthi</name>
    <dbReference type="NCBI Taxonomy" id="2598861"/>
    <lineage>
        <taxon>Bacteria</taxon>
        <taxon>Bacillati</taxon>
        <taxon>Bacillota</taxon>
        <taxon>Bacilli</taxon>
        <taxon>Bacillales</taxon>
        <taxon>Bacillaceae</taxon>
        <taxon>Shouchella</taxon>
    </lineage>
</organism>
<proteinExistence type="inferred from homology"/>
<dbReference type="PROSITE" id="PS01302">
    <property type="entry name" value="UPF0758"/>
    <property type="match status" value="1"/>
</dbReference>